<evidence type="ECO:0000259" key="2">
    <source>
        <dbReference type="Pfam" id="PF02394"/>
    </source>
</evidence>
<dbReference type="FunCoup" id="A0A6I8NJV8">
    <property type="interactions" value="507"/>
</dbReference>
<dbReference type="InterPro" id="IPR003295">
    <property type="entry name" value="IL-1_alpha"/>
</dbReference>
<dbReference type="Proteomes" id="UP000002279">
    <property type="component" value="Chromosome 11"/>
</dbReference>
<accession>A0A6I8NJV8</accession>
<reference evidence="3 4" key="1">
    <citation type="journal article" date="2008" name="Nature">
        <title>Genome analysis of the platypus reveals unique signatures of evolution.</title>
        <authorList>
            <person name="Warren W.C."/>
            <person name="Hillier L.W."/>
            <person name="Marshall Graves J.A."/>
            <person name="Birney E."/>
            <person name="Ponting C.P."/>
            <person name="Grutzner F."/>
            <person name="Belov K."/>
            <person name="Miller W."/>
            <person name="Clarke L."/>
            <person name="Chinwalla A.T."/>
            <person name="Yang S.P."/>
            <person name="Heger A."/>
            <person name="Locke D.P."/>
            <person name="Miethke P."/>
            <person name="Waters P.D."/>
            <person name="Veyrunes F."/>
            <person name="Fulton L."/>
            <person name="Fulton B."/>
            <person name="Graves T."/>
            <person name="Wallis J."/>
            <person name="Puente X.S."/>
            <person name="Lopez-Otin C."/>
            <person name="Ordonez G.R."/>
            <person name="Eichler E.E."/>
            <person name="Chen L."/>
            <person name="Cheng Z."/>
            <person name="Deakin J.E."/>
            <person name="Alsop A."/>
            <person name="Thompson K."/>
            <person name="Kirby P."/>
            <person name="Papenfuss A.T."/>
            <person name="Wakefield M.J."/>
            <person name="Olender T."/>
            <person name="Lancet D."/>
            <person name="Huttley G.A."/>
            <person name="Smit A.F."/>
            <person name="Pask A."/>
            <person name="Temple-Smith P."/>
            <person name="Batzer M.A."/>
            <person name="Walker J.A."/>
            <person name="Konkel M.K."/>
            <person name="Harris R.S."/>
            <person name="Whittington C.M."/>
            <person name="Wong E.S."/>
            <person name="Gemmell N.J."/>
            <person name="Buschiazzo E."/>
            <person name="Vargas Jentzsch I.M."/>
            <person name="Merkel A."/>
            <person name="Schmitz J."/>
            <person name="Zemann A."/>
            <person name="Churakov G."/>
            <person name="Kriegs J.O."/>
            <person name="Brosius J."/>
            <person name="Murchison E.P."/>
            <person name="Sachidanandam R."/>
            <person name="Smith C."/>
            <person name="Hannon G.J."/>
            <person name="Tsend-Ayush E."/>
            <person name="McMillan D."/>
            <person name="Attenborough R."/>
            <person name="Rens W."/>
            <person name="Ferguson-Smith M."/>
            <person name="Lefevre C.M."/>
            <person name="Sharp J.A."/>
            <person name="Nicholas K.R."/>
            <person name="Ray D.A."/>
            <person name="Kube M."/>
            <person name="Reinhardt R."/>
            <person name="Pringle T.H."/>
            <person name="Taylor J."/>
            <person name="Jones R.C."/>
            <person name="Nixon B."/>
            <person name="Dacheux J.L."/>
            <person name="Niwa H."/>
            <person name="Sekita Y."/>
            <person name="Huang X."/>
            <person name="Stark A."/>
            <person name="Kheradpour P."/>
            <person name="Kellis M."/>
            <person name="Flicek P."/>
            <person name="Chen Y."/>
            <person name="Webber C."/>
            <person name="Hardison R."/>
            <person name="Nelson J."/>
            <person name="Hallsworth-Pepin K."/>
            <person name="Delehaunty K."/>
            <person name="Markovic C."/>
            <person name="Minx P."/>
            <person name="Feng Y."/>
            <person name="Kremitzki C."/>
            <person name="Mitreva M."/>
            <person name="Glasscock J."/>
            <person name="Wylie T."/>
            <person name="Wohldmann P."/>
            <person name="Thiru P."/>
            <person name="Nhan M.N."/>
            <person name="Pohl C.S."/>
            <person name="Smith S.M."/>
            <person name="Hou S."/>
            <person name="Nefedov M."/>
            <person name="de Jong P.J."/>
            <person name="Renfree M.B."/>
            <person name="Mardis E.R."/>
            <person name="Wilson R.K."/>
        </authorList>
    </citation>
    <scope>NUCLEOTIDE SEQUENCE [LARGE SCALE GENOMIC DNA]</scope>
    <source>
        <strain evidence="3 4">Glennie</strain>
    </source>
</reference>
<feature type="domain" description="Interleukin-1 propeptide" evidence="2">
    <location>
        <begin position="1"/>
        <end position="109"/>
    </location>
</feature>
<dbReference type="GO" id="GO:0006955">
    <property type="term" value="P:immune response"/>
    <property type="evidence" value="ECO:0007669"/>
    <property type="project" value="InterPro"/>
</dbReference>
<organism evidence="3 4">
    <name type="scientific">Ornithorhynchus anatinus</name>
    <name type="common">Duckbill platypus</name>
    <dbReference type="NCBI Taxonomy" id="9258"/>
    <lineage>
        <taxon>Eukaryota</taxon>
        <taxon>Metazoa</taxon>
        <taxon>Chordata</taxon>
        <taxon>Craniata</taxon>
        <taxon>Vertebrata</taxon>
        <taxon>Euteleostomi</taxon>
        <taxon>Mammalia</taxon>
        <taxon>Monotremata</taxon>
        <taxon>Ornithorhynchidae</taxon>
        <taxon>Ornithorhynchus</taxon>
    </lineage>
</organism>
<evidence type="ECO:0000313" key="4">
    <source>
        <dbReference type="Proteomes" id="UP000002279"/>
    </source>
</evidence>
<dbReference type="InterPro" id="IPR003502">
    <property type="entry name" value="IL-1_propep"/>
</dbReference>
<dbReference type="Gene3D" id="2.80.10.50">
    <property type="match status" value="1"/>
</dbReference>
<dbReference type="GO" id="GO:0006954">
    <property type="term" value="P:inflammatory response"/>
    <property type="evidence" value="ECO:0007669"/>
    <property type="project" value="InterPro"/>
</dbReference>
<dbReference type="GO" id="GO:0005149">
    <property type="term" value="F:interleukin-1 receptor binding"/>
    <property type="evidence" value="ECO:0007669"/>
    <property type="project" value="InterPro"/>
</dbReference>
<feature type="region of interest" description="Disordered" evidence="1">
    <location>
        <begin position="205"/>
        <end position="224"/>
    </location>
</feature>
<keyword evidence="4" id="KW-1185">Reference proteome</keyword>
<protein>
    <submittedName>
        <fullName evidence="3">Interleukin 1 beta</fullName>
    </submittedName>
</protein>
<name>A0A6I8NJV8_ORNAN</name>
<dbReference type="Ensembl" id="ENSOANT00000062425.1">
    <property type="protein sequence ID" value="ENSOANP00000040951.1"/>
    <property type="gene ID" value="ENSOANG00000044856.1"/>
</dbReference>
<evidence type="ECO:0000256" key="1">
    <source>
        <dbReference type="SAM" id="MobiDB-lite"/>
    </source>
</evidence>
<proteinExistence type="predicted"/>
<dbReference type="GO" id="GO:0005576">
    <property type="term" value="C:extracellular region"/>
    <property type="evidence" value="ECO:0007669"/>
    <property type="project" value="InterPro"/>
</dbReference>
<evidence type="ECO:0000313" key="3">
    <source>
        <dbReference type="Ensembl" id="ENSOANP00000040951.1"/>
    </source>
</evidence>
<reference evidence="3" key="2">
    <citation type="submission" date="2025-08" db="UniProtKB">
        <authorList>
            <consortium name="Ensembl"/>
        </authorList>
    </citation>
    <scope>IDENTIFICATION</scope>
    <source>
        <strain evidence="3">Glennie</strain>
    </source>
</reference>
<dbReference type="InParanoid" id="A0A6I8NJV8"/>
<dbReference type="Pfam" id="PF02394">
    <property type="entry name" value="IL1_propep"/>
    <property type="match status" value="1"/>
</dbReference>
<dbReference type="OMA" id="KFEMAIY"/>
<dbReference type="PRINTS" id="PR01358">
    <property type="entry name" value="INTRLEUKIN1A"/>
</dbReference>
<sequence>MARVPDLFADLMSCYSENEESVIDLDPIAQSQNSFYETHCSGHLRGSPGTMDPPRKVTKIVQKTQRVNFQNSVTEKTSRGKIKKRRLSPSFNPITDADLETIINFRKEETVDYTLRSVTYRSLPDELTFFRKKSITLTDTDGRSMYLDFPDLIVHSFQGETQKVKFEMAIYMPVEASRHVTLSVQGPERNEQLFLSVKDEEDTKKLELKVSRPPADSGQVRELR</sequence>
<dbReference type="AlphaFoldDB" id="A0A6I8NJV8"/>
<reference evidence="3" key="3">
    <citation type="submission" date="2025-09" db="UniProtKB">
        <authorList>
            <consortium name="Ensembl"/>
        </authorList>
    </citation>
    <scope>IDENTIFICATION</scope>
    <source>
        <strain evidence="3">Glennie</strain>
    </source>
</reference>